<comment type="caution">
    <text evidence="2">The sequence shown here is derived from an EMBL/GenBank/DDBJ whole genome shotgun (WGS) entry which is preliminary data.</text>
</comment>
<evidence type="ECO:0000256" key="1">
    <source>
        <dbReference type="SAM" id="Phobius"/>
    </source>
</evidence>
<organism evidence="2 3">
    <name type="scientific">Rhodobaculum claviforme</name>
    <dbReference type="NCBI Taxonomy" id="1549854"/>
    <lineage>
        <taxon>Bacteria</taxon>
        <taxon>Pseudomonadati</taxon>
        <taxon>Pseudomonadota</taxon>
        <taxon>Alphaproteobacteria</taxon>
        <taxon>Rhodobacterales</taxon>
        <taxon>Paracoccaceae</taxon>
        <taxon>Rhodobaculum</taxon>
    </lineage>
</organism>
<name>A0A934TIJ7_9RHOB</name>
<reference evidence="2" key="1">
    <citation type="submission" date="2017-05" db="EMBL/GenBank/DDBJ databases">
        <authorList>
            <person name="Imhoff J.F."/>
            <person name="Rahn T."/>
            <person name="Kuenzel S."/>
            <person name="Neulinger S.C."/>
        </authorList>
    </citation>
    <scope>NUCLEOTIDE SEQUENCE</scope>
    <source>
        <strain evidence="2">LMG 28126</strain>
    </source>
</reference>
<dbReference type="Proteomes" id="UP000706333">
    <property type="component" value="Unassembled WGS sequence"/>
</dbReference>
<sequence length="383" mass="41737">MPRTRTYSPEPNILERRFADHLARRSPGDDAWAAPSDARVRRIARVTRWSVALAALAGGVSGGMIGGAEVWMRQGLFDGDMGDLGWREALPYWAAFYAFAGVISAVEIALLYALALVGIARITQHSGLPLSHGEGHGLLAHSLARAGLEFPNPRGRVHGIDPYARVARWKLTALNLAYKMKVGVSSFLLRVFLRRVAARMAIRGLVPLLAGPLYAVWNAWIVARIMAEARLRTLGPFAVDTLIAAQFADAGDLGGTEKEVLEHAAGEMLTRAQDGHPNLIYLLERLRAALRRDGDIALDWDAMRPHLRRLDAAGQARVLDLLTVSCLIGGRLRPGQVALVRDTCRDCGATLRDARLADLRKALARGRKLTHADLQATRGPNAS</sequence>
<keyword evidence="1" id="KW-1133">Transmembrane helix</keyword>
<dbReference type="RefSeq" id="WP_201156210.1">
    <property type="nucleotide sequence ID" value="NZ_NHSD01000128.1"/>
</dbReference>
<evidence type="ECO:0000313" key="3">
    <source>
        <dbReference type="Proteomes" id="UP000706333"/>
    </source>
</evidence>
<dbReference type="EMBL" id="NHSD01000128">
    <property type="protein sequence ID" value="MBK5926440.1"/>
    <property type="molecule type" value="Genomic_DNA"/>
</dbReference>
<protein>
    <submittedName>
        <fullName evidence="2">Uncharacterized protein</fullName>
    </submittedName>
</protein>
<feature type="transmembrane region" description="Helical" evidence="1">
    <location>
        <begin position="92"/>
        <end position="117"/>
    </location>
</feature>
<dbReference type="NCBIfam" id="NF047767">
    <property type="entry name" value="LBF_2804_fam"/>
    <property type="match status" value="1"/>
</dbReference>
<gene>
    <name evidence="2" type="ORF">CCR87_03560</name>
</gene>
<keyword evidence="1" id="KW-0472">Membrane</keyword>
<feature type="transmembrane region" description="Helical" evidence="1">
    <location>
        <begin position="49"/>
        <end position="72"/>
    </location>
</feature>
<evidence type="ECO:0000313" key="2">
    <source>
        <dbReference type="EMBL" id="MBK5926440.1"/>
    </source>
</evidence>
<proteinExistence type="predicted"/>
<feature type="transmembrane region" description="Helical" evidence="1">
    <location>
        <begin position="200"/>
        <end position="223"/>
    </location>
</feature>
<accession>A0A934TIJ7</accession>
<reference evidence="2" key="2">
    <citation type="journal article" date="2020" name="Microorganisms">
        <title>Osmotic Adaptation and Compatible Solute Biosynthesis of Phototrophic Bacteria as Revealed from Genome Analyses.</title>
        <authorList>
            <person name="Imhoff J.F."/>
            <person name="Rahn T."/>
            <person name="Kunzel S."/>
            <person name="Keller A."/>
            <person name="Neulinger S.C."/>
        </authorList>
    </citation>
    <scope>NUCLEOTIDE SEQUENCE</scope>
    <source>
        <strain evidence="2">LMG 28126</strain>
    </source>
</reference>
<keyword evidence="3" id="KW-1185">Reference proteome</keyword>
<keyword evidence="1" id="KW-0812">Transmembrane</keyword>
<dbReference type="AlphaFoldDB" id="A0A934TIJ7"/>